<dbReference type="InterPro" id="IPR050639">
    <property type="entry name" value="SSR_resolvase"/>
</dbReference>
<feature type="domain" description="Resolvase/invertase-type recombinase catalytic" evidence="3">
    <location>
        <begin position="1"/>
        <end position="89"/>
    </location>
</feature>
<dbReference type="Proteomes" id="UP001299265">
    <property type="component" value="Unassembled WGS sequence"/>
</dbReference>
<dbReference type="PANTHER" id="PTHR30461:SF2">
    <property type="entry name" value="SERINE RECOMBINASE PINE-RELATED"/>
    <property type="match status" value="1"/>
</dbReference>
<gene>
    <name evidence="4" type="ORF">LQE92_03015</name>
</gene>
<organism evidence="4 5">
    <name type="scientific">Lientehia hominis</name>
    <dbReference type="NCBI Taxonomy" id="2897778"/>
    <lineage>
        <taxon>Bacteria</taxon>
        <taxon>Bacillati</taxon>
        <taxon>Bacillota</taxon>
        <taxon>Clostridia</taxon>
        <taxon>Lachnospirales</taxon>
        <taxon>Lachnospiraceae</taxon>
        <taxon>Lientehia</taxon>
    </lineage>
</organism>
<dbReference type="PANTHER" id="PTHR30461">
    <property type="entry name" value="DNA-INVERTASE FROM LAMBDOID PROPHAGE"/>
    <property type="match status" value="1"/>
</dbReference>
<keyword evidence="5" id="KW-1185">Reference proteome</keyword>
<comment type="caution">
    <text evidence="4">The sequence shown here is derived from an EMBL/GenBank/DDBJ whole genome shotgun (WGS) entry which is preliminary data.</text>
</comment>
<reference evidence="4 5" key="1">
    <citation type="submission" date="2021-11" db="EMBL/GenBank/DDBJ databases">
        <title>Lacrimispora sp. nov. NSJ-141 isolated from human feces.</title>
        <authorList>
            <person name="Abdugheni R."/>
        </authorList>
    </citation>
    <scope>NUCLEOTIDE SEQUENCE [LARGE SCALE GENOMIC DNA]</scope>
    <source>
        <strain evidence="4 5">NSJ-141</strain>
    </source>
</reference>
<accession>A0AAP2RG52</accession>
<dbReference type="AlphaFoldDB" id="A0AAP2RG52"/>
<keyword evidence="2" id="KW-0233">DNA recombination</keyword>
<protein>
    <submittedName>
        <fullName evidence="4">Recombinase family protein</fullName>
    </submittedName>
</protein>
<dbReference type="PROSITE" id="PS51736">
    <property type="entry name" value="RECOMBINASES_3"/>
    <property type="match status" value="1"/>
</dbReference>
<dbReference type="SUPFAM" id="SSF53041">
    <property type="entry name" value="Resolvase-like"/>
    <property type="match status" value="1"/>
</dbReference>
<dbReference type="Pfam" id="PF00239">
    <property type="entry name" value="Resolvase"/>
    <property type="match status" value="1"/>
</dbReference>
<dbReference type="InterPro" id="IPR006119">
    <property type="entry name" value="Resolv_N"/>
</dbReference>
<dbReference type="EMBL" id="JAJNOR010000001">
    <property type="protein sequence ID" value="MCD2491597.1"/>
    <property type="molecule type" value="Genomic_DNA"/>
</dbReference>
<evidence type="ECO:0000256" key="2">
    <source>
        <dbReference type="ARBA" id="ARBA00023172"/>
    </source>
</evidence>
<dbReference type="GO" id="GO:0000150">
    <property type="term" value="F:DNA strand exchange activity"/>
    <property type="evidence" value="ECO:0007669"/>
    <property type="project" value="InterPro"/>
</dbReference>
<evidence type="ECO:0000259" key="3">
    <source>
        <dbReference type="PROSITE" id="PS51736"/>
    </source>
</evidence>
<dbReference type="RefSeq" id="WP_231061872.1">
    <property type="nucleotide sequence ID" value="NZ_JAJNOR010000001.1"/>
</dbReference>
<name>A0AAP2RG52_9FIRM</name>
<keyword evidence="1" id="KW-0238">DNA-binding</keyword>
<evidence type="ECO:0000313" key="5">
    <source>
        <dbReference type="Proteomes" id="UP001299265"/>
    </source>
</evidence>
<sequence length="102" mass="12254">MQKLGRKDKFTHLLVWKINRISRNLIDFIEMYQELQKRHVIFVSRTEQFDTSSAIENAMLRIILTFAQLESEMTSERIHAELNFESKHRQLEQRAPAIWIPL</sequence>
<proteinExistence type="predicted"/>
<dbReference type="InterPro" id="IPR036162">
    <property type="entry name" value="Resolvase-like_N_sf"/>
</dbReference>
<dbReference type="Gene3D" id="3.40.50.1390">
    <property type="entry name" value="Resolvase, N-terminal catalytic domain"/>
    <property type="match status" value="1"/>
</dbReference>
<evidence type="ECO:0000313" key="4">
    <source>
        <dbReference type="EMBL" id="MCD2491597.1"/>
    </source>
</evidence>
<evidence type="ECO:0000256" key="1">
    <source>
        <dbReference type="ARBA" id="ARBA00023125"/>
    </source>
</evidence>
<dbReference type="GO" id="GO:0003677">
    <property type="term" value="F:DNA binding"/>
    <property type="evidence" value="ECO:0007669"/>
    <property type="project" value="UniProtKB-KW"/>
</dbReference>